<accession>A0A0A9GYA4</accession>
<dbReference type="AlphaFoldDB" id="A0A0A9GYA4"/>
<organism evidence="1">
    <name type="scientific">Arundo donax</name>
    <name type="common">Giant reed</name>
    <name type="synonym">Donax arundinaceus</name>
    <dbReference type="NCBI Taxonomy" id="35708"/>
    <lineage>
        <taxon>Eukaryota</taxon>
        <taxon>Viridiplantae</taxon>
        <taxon>Streptophyta</taxon>
        <taxon>Embryophyta</taxon>
        <taxon>Tracheophyta</taxon>
        <taxon>Spermatophyta</taxon>
        <taxon>Magnoliopsida</taxon>
        <taxon>Liliopsida</taxon>
        <taxon>Poales</taxon>
        <taxon>Poaceae</taxon>
        <taxon>PACMAD clade</taxon>
        <taxon>Arundinoideae</taxon>
        <taxon>Arundineae</taxon>
        <taxon>Arundo</taxon>
    </lineage>
</organism>
<reference evidence="1" key="2">
    <citation type="journal article" date="2015" name="Data Brief">
        <title>Shoot transcriptome of the giant reed, Arundo donax.</title>
        <authorList>
            <person name="Barrero R.A."/>
            <person name="Guerrero F.D."/>
            <person name="Moolhuijzen P."/>
            <person name="Goolsby J.A."/>
            <person name="Tidwell J."/>
            <person name="Bellgard S.E."/>
            <person name="Bellgard M.I."/>
        </authorList>
    </citation>
    <scope>NUCLEOTIDE SEQUENCE</scope>
    <source>
        <tissue evidence="1">Shoot tissue taken approximately 20 cm above the soil surface</tissue>
    </source>
</reference>
<proteinExistence type="predicted"/>
<protein>
    <submittedName>
        <fullName evidence="1">Uncharacterized protein</fullName>
    </submittedName>
</protein>
<reference evidence="1" key="1">
    <citation type="submission" date="2014-09" db="EMBL/GenBank/DDBJ databases">
        <authorList>
            <person name="Magalhaes I.L.F."/>
            <person name="Oliveira U."/>
            <person name="Santos F.R."/>
            <person name="Vidigal T.H.D.A."/>
            <person name="Brescovit A.D."/>
            <person name="Santos A.J."/>
        </authorList>
    </citation>
    <scope>NUCLEOTIDE SEQUENCE</scope>
    <source>
        <tissue evidence="1">Shoot tissue taken approximately 20 cm above the soil surface</tissue>
    </source>
</reference>
<dbReference type="EMBL" id="GBRH01169372">
    <property type="protein sequence ID" value="JAE28524.1"/>
    <property type="molecule type" value="Transcribed_RNA"/>
</dbReference>
<name>A0A0A9GYA4_ARUDO</name>
<sequence length="66" mass="7321">MLGIIRMGRTVDRTAVDCMRERAGFLGREVQKEKAGSREGIEELVEQTAVWLRLPLPCSSSSSSLL</sequence>
<evidence type="ECO:0000313" key="1">
    <source>
        <dbReference type="EMBL" id="JAE28524.1"/>
    </source>
</evidence>